<keyword evidence="3" id="KW-1185">Reference proteome</keyword>
<keyword evidence="1" id="KW-0812">Transmembrane</keyword>
<protein>
    <submittedName>
        <fullName evidence="2">Uncharacterized protein</fullName>
    </submittedName>
</protein>
<keyword evidence="1" id="KW-1133">Transmembrane helix</keyword>
<name>A0A1I7CTP1_9BACT</name>
<dbReference type="Proteomes" id="UP000199673">
    <property type="component" value="Unassembled WGS sequence"/>
</dbReference>
<dbReference type="AlphaFoldDB" id="A0A1I7CTP1"/>
<dbReference type="STRING" id="305507.SAMN04489724_3420"/>
<reference evidence="3" key="1">
    <citation type="submission" date="2016-10" db="EMBL/GenBank/DDBJ databases">
        <authorList>
            <person name="Varghese N."/>
            <person name="Submissions S."/>
        </authorList>
    </citation>
    <scope>NUCLEOTIDE SEQUENCE [LARGE SCALE GENOMIC DNA]</scope>
    <source>
        <strain evidence="3">DSM 23445</strain>
    </source>
</reference>
<dbReference type="EMBL" id="FPBF01000005">
    <property type="protein sequence ID" value="SFU02785.1"/>
    <property type="molecule type" value="Genomic_DNA"/>
</dbReference>
<keyword evidence="1" id="KW-0472">Membrane</keyword>
<feature type="transmembrane region" description="Helical" evidence="1">
    <location>
        <begin position="25"/>
        <end position="44"/>
    </location>
</feature>
<evidence type="ECO:0000313" key="2">
    <source>
        <dbReference type="EMBL" id="SFU02785.1"/>
    </source>
</evidence>
<organism evidence="2 3">
    <name type="scientific">Algoriphagus locisalis</name>
    <dbReference type="NCBI Taxonomy" id="305507"/>
    <lineage>
        <taxon>Bacteria</taxon>
        <taxon>Pseudomonadati</taxon>
        <taxon>Bacteroidota</taxon>
        <taxon>Cytophagia</taxon>
        <taxon>Cytophagales</taxon>
        <taxon>Cyclobacteriaceae</taxon>
        <taxon>Algoriphagus</taxon>
    </lineage>
</organism>
<evidence type="ECO:0000256" key="1">
    <source>
        <dbReference type="SAM" id="Phobius"/>
    </source>
</evidence>
<evidence type="ECO:0000313" key="3">
    <source>
        <dbReference type="Proteomes" id="UP000199673"/>
    </source>
</evidence>
<sequence>MSERWFYKLNFTTFRIVINPELKNFLSIFLLLCFAMYHFGYYAFYFSYDQHLERQWEAIIYSDNAQEIEQTIVEIPLSAPYMANQDEFQPTNTSFEKDGKFYRAIKQRYQNDTLQVVVVPDTARGVLDNTVKKWISFLTDDEIPQDQNGKTVIKLVVKDYLQPNPFLFEAYTSTPFDLSIGQVFFQYANPTDGIESPPPQFS</sequence>
<gene>
    <name evidence="2" type="ORF">SAMN04489724_3420</name>
</gene>
<proteinExistence type="predicted"/>
<accession>A0A1I7CTP1</accession>